<dbReference type="OrthoDB" id="9781305at2"/>
<feature type="binding site" evidence="16">
    <location>
        <position position="174"/>
    </location>
    <ligand>
        <name>substrate</name>
    </ligand>
</feature>
<gene>
    <name evidence="16" type="primary">coaX</name>
    <name evidence="17" type="ORF">C3942_20625</name>
</gene>
<dbReference type="SUPFAM" id="SSF53067">
    <property type="entry name" value="Actin-like ATPase domain"/>
    <property type="match status" value="2"/>
</dbReference>
<name>A0A2S5TAM4_9GAMM</name>
<dbReference type="AlphaFoldDB" id="A0A2S5TAM4"/>
<keyword evidence="11 16" id="KW-0067">ATP-binding</keyword>
<comment type="catalytic activity">
    <reaction evidence="1 16">
        <text>(R)-pantothenate + ATP = (R)-4'-phosphopantothenate + ADP + H(+)</text>
        <dbReference type="Rhea" id="RHEA:16373"/>
        <dbReference type="ChEBI" id="CHEBI:10986"/>
        <dbReference type="ChEBI" id="CHEBI:15378"/>
        <dbReference type="ChEBI" id="CHEBI:29032"/>
        <dbReference type="ChEBI" id="CHEBI:30616"/>
        <dbReference type="ChEBI" id="CHEBI:456216"/>
        <dbReference type="EC" id="2.7.1.33"/>
    </reaction>
</comment>
<dbReference type="EMBL" id="PSNW01000017">
    <property type="protein sequence ID" value="PPE72012.1"/>
    <property type="molecule type" value="Genomic_DNA"/>
</dbReference>
<feature type="binding site" evidence="16">
    <location>
        <position position="90"/>
    </location>
    <ligand>
        <name>substrate</name>
    </ligand>
</feature>
<comment type="subunit">
    <text evidence="5 16">Homodimer.</text>
</comment>
<comment type="cofactor">
    <cofactor evidence="2">
        <name>K(+)</name>
        <dbReference type="ChEBI" id="CHEBI:29103"/>
    </cofactor>
</comment>
<evidence type="ECO:0000313" key="17">
    <source>
        <dbReference type="EMBL" id="PPE72012.1"/>
    </source>
</evidence>
<feature type="active site" description="Proton acceptor" evidence="16">
    <location>
        <position position="99"/>
    </location>
</feature>
<dbReference type="InterPro" id="IPR043129">
    <property type="entry name" value="ATPase_NBD"/>
</dbReference>
<reference evidence="17 18" key="1">
    <citation type="submission" date="2018-02" db="EMBL/GenBank/DDBJ databases">
        <title>Genome sequencing of Solimonas sp. HR-BB.</title>
        <authorList>
            <person name="Lee Y."/>
            <person name="Jeon C.O."/>
        </authorList>
    </citation>
    <scope>NUCLEOTIDE SEQUENCE [LARGE SCALE GENOMIC DNA]</scope>
    <source>
        <strain evidence="17 18">HR-BB</strain>
    </source>
</reference>
<accession>A0A2S5TAM4</accession>
<dbReference type="GO" id="GO:0015937">
    <property type="term" value="P:coenzyme A biosynthetic process"/>
    <property type="evidence" value="ECO:0007669"/>
    <property type="project" value="UniProtKB-UniRule"/>
</dbReference>
<keyword evidence="12 16" id="KW-0630">Potassium</keyword>
<dbReference type="GO" id="GO:0005737">
    <property type="term" value="C:cytoplasm"/>
    <property type="evidence" value="ECO:0007669"/>
    <property type="project" value="UniProtKB-SubCell"/>
</dbReference>
<evidence type="ECO:0000313" key="18">
    <source>
        <dbReference type="Proteomes" id="UP000238220"/>
    </source>
</evidence>
<evidence type="ECO:0000256" key="5">
    <source>
        <dbReference type="ARBA" id="ARBA00011738"/>
    </source>
</evidence>
<evidence type="ECO:0000256" key="7">
    <source>
        <dbReference type="ARBA" id="ARBA00022490"/>
    </source>
</evidence>
<evidence type="ECO:0000256" key="16">
    <source>
        <dbReference type="HAMAP-Rule" id="MF_01274"/>
    </source>
</evidence>
<keyword evidence="10 16" id="KW-0418">Kinase</keyword>
<comment type="caution">
    <text evidence="17">The sequence shown here is derived from an EMBL/GenBank/DDBJ whole genome shotgun (WGS) entry which is preliminary data.</text>
</comment>
<evidence type="ECO:0000256" key="1">
    <source>
        <dbReference type="ARBA" id="ARBA00001206"/>
    </source>
</evidence>
<keyword evidence="7 16" id="KW-0963">Cytoplasm</keyword>
<evidence type="ECO:0000256" key="9">
    <source>
        <dbReference type="ARBA" id="ARBA00022741"/>
    </source>
</evidence>
<dbReference type="Gene3D" id="3.30.420.40">
    <property type="match status" value="2"/>
</dbReference>
<dbReference type="CDD" id="cd24015">
    <property type="entry name" value="ASKHA_NBD_PanK-III"/>
    <property type="match status" value="1"/>
</dbReference>
<evidence type="ECO:0000256" key="14">
    <source>
        <dbReference type="ARBA" id="ARBA00038036"/>
    </source>
</evidence>
<feature type="binding site" evidence="16">
    <location>
        <begin position="5"/>
        <end position="12"/>
    </location>
    <ligand>
        <name>ATP</name>
        <dbReference type="ChEBI" id="CHEBI:30616"/>
    </ligand>
</feature>
<dbReference type="GO" id="GO:0004594">
    <property type="term" value="F:pantothenate kinase activity"/>
    <property type="evidence" value="ECO:0007669"/>
    <property type="project" value="UniProtKB-UniRule"/>
</dbReference>
<comment type="pathway">
    <text evidence="4 16">Cofactor biosynthesis; coenzyme A biosynthesis; CoA from (R)-pantothenate: step 1/5.</text>
</comment>
<dbReference type="UniPathway" id="UPA00241">
    <property type="reaction ID" value="UER00352"/>
</dbReference>
<keyword evidence="13 16" id="KW-0173">Coenzyme A biosynthesis</keyword>
<comment type="cofactor">
    <cofactor evidence="16">
        <name>NH4(+)</name>
        <dbReference type="ChEBI" id="CHEBI:28938"/>
    </cofactor>
    <cofactor evidence="16">
        <name>K(+)</name>
        <dbReference type="ChEBI" id="CHEBI:29103"/>
    </cofactor>
    <text evidence="16">A monovalent cation. Ammonium or potassium.</text>
</comment>
<comment type="caution">
    <text evidence="16">Lacks conserved residue(s) required for the propagation of feature annotation.</text>
</comment>
<dbReference type="PANTHER" id="PTHR34265">
    <property type="entry name" value="TYPE III PANTOTHENATE KINASE"/>
    <property type="match status" value="1"/>
</dbReference>
<sequence length="238" mass="25007">MLLLDIGNSRIKAALAGSSGIEAVTAIAHDGDPAAALLQLPEERPERIAVANVTGAAHERQIESALRERHGIVPSFARTQGECNGLTLAYAQPQRLGVDRWLMMLALWSETREAFGVAGAGTALTYDAVDASGRHLGGFIAAGLSAHLQAVLGATRFGAGPLGEQYSDGLGQDTEACVRQGAFLACLGALEHAARRHPAPRQVLSGGDGPLLQPWLPDWSARPQLVLEGLLAWAKLES</sequence>
<evidence type="ECO:0000256" key="6">
    <source>
        <dbReference type="ARBA" id="ARBA00012102"/>
    </source>
</evidence>
<evidence type="ECO:0000256" key="12">
    <source>
        <dbReference type="ARBA" id="ARBA00022958"/>
    </source>
</evidence>
<dbReference type="Pfam" id="PF03309">
    <property type="entry name" value="Pan_kinase"/>
    <property type="match status" value="1"/>
</dbReference>
<dbReference type="NCBIfam" id="TIGR00671">
    <property type="entry name" value="baf"/>
    <property type="match status" value="1"/>
</dbReference>
<keyword evidence="8 16" id="KW-0808">Transferase</keyword>
<feature type="binding site" evidence="16">
    <location>
        <begin position="97"/>
        <end position="100"/>
    </location>
    <ligand>
        <name>substrate</name>
    </ligand>
</feature>
<evidence type="ECO:0000256" key="8">
    <source>
        <dbReference type="ARBA" id="ARBA00022679"/>
    </source>
</evidence>
<keyword evidence="18" id="KW-1185">Reference proteome</keyword>
<evidence type="ECO:0000256" key="4">
    <source>
        <dbReference type="ARBA" id="ARBA00005225"/>
    </source>
</evidence>
<dbReference type="EC" id="2.7.1.33" evidence="6 16"/>
<dbReference type="Proteomes" id="UP000238220">
    <property type="component" value="Unassembled WGS sequence"/>
</dbReference>
<organism evidence="17 18">
    <name type="scientific">Solimonas fluminis</name>
    <dbReference type="NCBI Taxonomy" id="2086571"/>
    <lineage>
        <taxon>Bacteria</taxon>
        <taxon>Pseudomonadati</taxon>
        <taxon>Pseudomonadota</taxon>
        <taxon>Gammaproteobacteria</taxon>
        <taxon>Nevskiales</taxon>
        <taxon>Nevskiaceae</taxon>
        <taxon>Solimonas</taxon>
    </lineage>
</organism>
<dbReference type="PANTHER" id="PTHR34265:SF1">
    <property type="entry name" value="TYPE III PANTOTHENATE KINASE"/>
    <property type="match status" value="1"/>
</dbReference>
<feature type="binding site" evidence="16">
    <location>
        <position position="122"/>
    </location>
    <ligand>
        <name>ATP</name>
        <dbReference type="ChEBI" id="CHEBI:30616"/>
    </ligand>
</feature>
<dbReference type="GO" id="GO:0005524">
    <property type="term" value="F:ATP binding"/>
    <property type="evidence" value="ECO:0007669"/>
    <property type="project" value="UniProtKB-UniRule"/>
</dbReference>
<dbReference type="InterPro" id="IPR004619">
    <property type="entry name" value="Type_III_PanK"/>
</dbReference>
<comment type="subcellular location">
    <subcellularLocation>
        <location evidence="3 16">Cytoplasm</location>
    </subcellularLocation>
</comment>
<comment type="similarity">
    <text evidence="14 16">Belongs to the type III pantothenate kinase family.</text>
</comment>
<evidence type="ECO:0000256" key="10">
    <source>
        <dbReference type="ARBA" id="ARBA00022777"/>
    </source>
</evidence>
<evidence type="ECO:0000256" key="3">
    <source>
        <dbReference type="ARBA" id="ARBA00004496"/>
    </source>
</evidence>
<keyword evidence="9 16" id="KW-0547">Nucleotide-binding</keyword>
<dbReference type="HAMAP" id="MF_01274">
    <property type="entry name" value="Pantothen_kinase_3"/>
    <property type="match status" value="1"/>
</dbReference>
<comment type="function">
    <text evidence="16">Catalyzes the phosphorylation of pantothenate (Pan), the first step in CoA biosynthesis.</text>
</comment>
<evidence type="ECO:0000256" key="13">
    <source>
        <dbReference type="ARBA" id="ARBA00022993"/>
    </source>
</evidence>
<evidence type="ECO:0000256" key="11">
    <source>
        <dbReference type="ARBA" id="ARBA00022840"/>
    </source>
</evidence>
<evidence type="ECO:0000256" key="15">
    <source>
        <dbReference type="ARBA" id="ARBA00040883"/>
    </source>
</evidence>
<proteinExistence type="inferred from homology"/>
<protein>
    <recommendedName>
        <fullName evidence="15 16">Type III pantothenate kinase</fullName>
        <ecNumber evidence="6 16">2.7.1.33</ecNumber>
    </recommendedName>
    <alternativeName>
        <fullName evidence="16">PanK-III</fullName>
    </alternativeName>
    <alternativeName>
        <fullName evidence="16">Pantothenic acid kinase</fullName>
    </alternativeName>
</protein>
<evidence type="ECO:0000256" key="2">
    <source>
        <dbReference type="ARBA" id="ARBA00001958"/>
    </source>
</evidence>